<accession>A0ABU0TPJ4</accession>
<dbReference type="Proteomes" id="UP001226691">
    <property type="component" value="Unassembled WGS sequence"/>
</dbReference>
<proteinExistence type="predicted"/>
<dbReference type="RefSeq" id="WP_307478953.1">
    <property type="nucleotide sequence ID" value="NZ_JAUTBF010000001.1"/>
</dbReference>
<keyword evidence="1" id="KW-0812">Transmembrane</keyword>
<evidence type="ECO:0000313" key="3">
    <source>
        <dbReference type="Proteomes" id="UP001226691"/>
    </source>
</evidence>
<comment type="caution">
    <text evidence="2">The sequence shown here is derived from an EMBL/GenBank/DDBJ whole genome shotgun (WGS) entry which is preliminary data.</text>
</comment>
<evidence type="ECO:0000313" key="2">
    <source>
        <dbReference type="EMBL" id="MDQ1121596.1"/>
    </source>
</evidence>
<dbReference type="EMBL" id="JAUTBF010000001">
    <property type="protein sequence ID" value="MDQ1121596.1"/>
    <property type="molecule type" value="Genomic_DNA"/>
</dbReference>
<evidence type="ECO:0000256" key="1">
    <source>
        <dbReference type="SAM" id="Phobius"/>
    </source>
</evidence>
<keyword evidence="1" id="KW-1133">Transmembrane helix</keyword>
<keyword evidence="1" id="KW-0472">Membrane</keyword>
<name>A0ABU0TPJ4_MICTR</name>
<gene>
    <name evidence="2" type="ORF">QE412_000169</name>
</gene>
<feature type="transmembrane region" description="Helical" evidence="1">
    <location>
        <begin position="48"/>
        <end position="71"/>
    </location>
</feature>
<keyword evidence="3" id="KW-1185">Reference proteome</keyword>
<reference evidence="2 3" key="1">
    <citation type="submission" date="2023-07" db="EMBL/GenBank/DDBJ databases">
        <title>Functional and genomic diversity of the sorghum phyllosphere microbiome.</title>
        <authorList>
            <person name="Shade A."/>
        </authorList>
    </citation>
    <scope>NUCLEOTIDE SEQUENCE [LARGE SCALE GENOMIC DNA]</scope>
    <source>
        <strain evidence="2 3">SORGH_AS_1207</strain>
    </source>
</reference>
<organism evidence="2 3">
    <name type="scientific">Microbacterium trichothecenolyticum</name>
    <name type="common">Aureobacterium trichothecenolyticum</name>
    <dbReference type="NCBI Taxonomy" id="69370"/>
    <lineage>
        <taxon>Bacteria</taxon>
        <taxon>Bacillati</taxon>
        <taxon>Actinomycetota</taxon>
        <taxon>Actinomycetes</taxon>
        <taxon>Micrococcales</taxon>
        <taxon>Microbacteriaceae</taxon>
        <taxon>Microbacterium</taxon>
    </lineage>
</organism>
<protein>
    <submittedName>
        <fullName evidence="2">Uncharacterized protein</fullName>
    </submittedName>
</protein>
<sequence length="196" mass="21007">MHSADEELTAIDPARHLDDESATRLVRAAWVRAASAGPSRSSRYDWRVFVPAGLAAVAVTTGAAIAAPVWLGINGVHVEPDAQIPVSYTTLSGVEVSCTWAVHIGDAERTPLEERVAEALAATDWDGVGQDIYDQAIANPRVPQPGETWAVDTQEVRDAISFKLAILPVMERRLPAELQGAASHWGSTDTCTGPFR</sequence>